<dbReference type="AlphaFoldDB" id="A0A077W8K0"/>
<gene>
    <name evidence="1" type="ORF">LRAMOSA00482</name>
</gene>
<protein>
    <submittedName>
        <fullName evidence="1">Uncharacterized protein</fullName>
    </submittedName>
</protein>
<sequence length="158" mass="18189">MNGMPYSASRFALTLRMNLFKEHLGIDESSASVQLSKGEKWKSNKLQSNLVMDPLDDTFFHEVWNKTAKENTDIYHQIFHCVPDDTVPTFEVHRRFVPDPNRIPAGHIADPANWPEKRILDELNKIRGHLVIFPTDYLCRDNMLASIVQEAVPPIVFT</sequence>
<proteinExistence type="predicted"/>
<name>A0A077W8K0_9FUNG</name>
<organism evidence="1">
    <name type="scientific">Lichtheimia ramosa</name>
    <dbReference type="NCBI Taxonomy" id="688394"/>
    <lineage>
        <taxon>Eukaryota</taxon>
        <taxon>Fungi</taxon>
        <taxon>Fungi incertae sedis</taxon>
        <taxon>Mucoromycota</taxon>
        <taxon>Mucoromycotina</taxon>
        <taxon>Mucoromycetes</taxon>
        <taxon>Mucorales</taxon>
        <taxon>Lichtheimiaceae</taxon>
        <taxon>Lichtheimia</taxon>
    </lineage>
</organism>
<dbReference type="OrthoDB" id="14911at2759"/>
<dbReference type="EMBL" id="LK023313">
    <property type="protein sequence ID" value="CDS03080.1"/>
    <property type="molecule type" value="Genomic_DNA"/>
</dbReference>
<evidence type="ECO:0000313" key="1">
    <source>
        <dbReference type="EMBL" id="CDS03080.1"/>
    </source>
</evidence>
<accession>A0A077W8K0</accession>
<reference evidence="1" key="1">
    <citation type="journal article" date="2014" name="Genome Announc.">
        <title>De novo whole-genome sequence and genome annotation of Lichtheimia ramosa.</title>
        <authorList>
            <person name="Linde J."/>
            <person name="Schwartze V."/>
            <person name="Binder U."/>
            <person name="Lass-Florl C."/>
            <person name="Voigt K."/>
            <person name="Horn F."/>
        </authorList>
    </citation>
    <scope>NUCLEOTIDE SEQUENCE</scope>
    <source>
        <strain evidence="1">JMRC FSU:6197</strain>
    </source>
</reference>